<dbReference type="RefSeq" id="WP_377140034.1">
    <property type="nucleotide sequence ID" value="NZ_JBHSFI010000008.1"/>
</dbReference>
<dbReference type="PANTHER" id="PTHR48079">
    <property type="entry name" value="PROTEIN YEEZ"/>
    <property type="match status" value="1"/>
</dbReference>
<organism evidence="2 3">
    <name type="scientific">Promicromonospora alba</name>
    <dbReference type="NCBI Taxonomy" id="1616110"/>
    <lineage>
        <taxon>Bacteria</taxon>
        <taxon>Bacillati</taxon>
        <taxon>Actinomycetota</taxon>
        <taxon>Actinomycetes</taxon>
        <taxon>Micrococcales</taxon>
        <taxon>Promicromonosporaceae</taxon>
        <taxon>Promicromonospora</taxon>
    </lineage>
</organism>
<protein>
    <submittedName>
        <fullName evidence="2">NAD-dependent epimerase/dehydratase family protein</fullName>
    </submittedName>
</protein>
<evidence type="ECO:0000259" key="1">
    <source>
        <dbReference type="Pfam" id="PF01370"/>
    </source>
</evidence>
<evidence type="ECO:0000313" key="2">
    <source>
        <dbReference type="EMBL" id="MFC4631165.1"/>
    </source>
</evidence>
<gene>
    <name evidence="2" type="ORF">ACFO6V_23160</name>
</gene>
<comment type="caution">
    <text evidence="2">The sequence shown here is derived from an EMBL/GenBank/DDBJ whole genome shotgun (WGS) entry which is preliminary data.</text>
</comment>
<dbReference type="Proteomes" id="UP001596011">
    <property type="component" value="Unassembled WGS sequence"/>
</dbReference>
<dbReference type="InterPro" id="IPR001509">
    <property type="entry name" value="Epimerase_deHydtase"/>
</dbReference>
<name>A0ABV9HP64_9MICO</name>
<dbReference type="Gene3D" id="3.40.50.720">
    <property type="entry name" value="NAD(P)-binding Rossmann-like Domain"/>
    <property type="match status" value="1"/>
</dbReference>
<sequence>MHAYLAGGTGAIGPRLIRQLVERGHQVTATTTSAAKVPLIESLGATAIVVDGLDAAAVGEAVATVRPDAVVHQMTALAGGISTKQFDRSFAITNRLRTEGIDHLVAAAQATGVPHVVAGSYAGWTNERTGGWVKDEDDPLDPTPPPAQRESLAAIRHLEAAVRAADGTVLRYGSFYGDPGDAMAEILHKRQFPLAGGGTGYMSWVHLDDAAKATVLALENNVRGVFNVVDDEPAPASEWLPYLAGCVGAKPPLRLPLWLVRMVAGDVAVSMLTRTRGSSNERAKRALGWEPGWPSWRQGFRHVAEVSA</sequence>
<evidence type="ECO:0000313" key="3">
    <source>
        <dbReference type="Proteomes" id="UP001596011"/>
    </source>
</evidence>
<accession>A0ABV9HP64</accession>
<reference evidence="3" key="1">
    <citation type="journal article" date="2019" name="Int. J. Syst. Evol. Microbiol.">
        <title>The Global Catalogue of Microorganisms (GCM) 10K type strain sequencing project: providing services to taxonomists for standard genome sequencing and annotation.</title>
        <authorList>
            <consortium name="The Broad Institute Genomics Platform"/>
            <consortium name="The Broad Institute Genome Sequencing Center for Infectious Disease"/>
            <person name="Wu L."/>
            <person name="Ma J."/>
        </authorList>
    </citation>
    <scope>NUCLEOTIDE SEQUENCE [LARGE SCALE GENOMIC DNA]</scope>
    <source>
        <strain evidence="3">CCUG 42722</strain>
    </source>
</reference>
<dbReference type="Pfam" id="PF01370">
    <property type="entry name" value="Epimerase"/>
    <property type="match status" value="1"/>
</dbReference>
<dbReference type="EMBL" id="JBHSFI010000008">
    <property type="protein sequence ID" value="MFC4631165.1"/>
    <property type="molecule type" value="Genomic_DNA"/>
</dbReference>
<keyword evidence="3" id="KW-1185">Reference proteome</keyword>
<dbReference type="PANTHER" id="PTHR48079:SF6">
    <property type="entry name" value="NAD(P)-BINDING DOMAIN-CONTAINING PROTEIN-RELATED"/>
    <property type="match status" value="1"/>
</dbReference>
<proteinExistence type="predicted"/>
<feature type="domain" description="NAD-dependent epimerase/dehydratase" evidence="1">
    <location>
        <begin position="4"/>
        <end position="228"/>
    </location>
</feature>
<dbReference type="SUPFAM" id="SSF51735">
    <property type="entry name" value="NAD(P)-binding Rossmann-fold domains"/>
    <property type="match status" value="1"/>
</dbReference>
<dbReference type="InterPro" id="IPR051783">
    <property type="entry name" value="NAD(P)-dependent_oxidoreduct"/>
</dbReference>
<dbReference type="InterPro" id="IPR036291">
    <property type="entry name" value="NAD(P)-bd_dom_sf"/>
</dbReference>